<dbReference type="InterPro" id="IPR058980">
    <property type="entry name" value="Glyco_transf_N"/>
</dbReference>
<protein>
    <recommendedName>
        <fullName evidence="3">Glycosyltransferase N-terminal domain-containing protein</fullName>
    </recommendedName>
</protein>
<evidence type="ECO:0000259" key="3">
    <source>
        <dbReference type="Pfam" id="PF26168"/>
    </source>
</evidence>
<name>A0A9Q1MNM1_9SOLA</name>
<proteinExistence type="inferred from homology"/>
<gene>
    <name evidence="4" type="ORF">K7X08_001270</name>
</gene>
<dbReference type="Gene3D" id="3.40.50.2000">
    <property type="entry name" value="Glycogen Phosphorylase B"/>
    <property type="match status" value="4"/>
</dbReference>
<comment type="caution">
    <text evidence="4">The sequence shown here is derived from an EMBL/GenBank/DDBJ whole genome shotgun (WGS) entry which is preliminary data.</text>
</comment>
<dbReference type="AlphaFoldDB" id="A0A9Q1MNM1"/>
<dbReference type="OrthoDB" id="5835829at2759"/>
<dbReference type="PANTHER" id="PTHR48044:SF48">
    <property type="entry name" value="GLYCOSYLTRANSFERASE"/>
    <property type="match status" value="1"/>
</dbReference>
<reference evidence="5" key="1">
    <citation type="journal article" date="2023" name="Proc. Natl. Acad. Sci. U.S.A.">
        <title>Genomic and structural basis for evolution of tropane alkaloid biosynthesis.</title>
        <authorList>
            <person name="Wanga Y.-J."/>
            <person name="Taina T."/>
            <person name="Yua J.-Y."/>
            <person name="Lia J."/>
            <person name="Xua B."/>
            <person name="Chenc J."/>
            <person name="D'Auriad J.C."/>
            <person name="Huanga J.-P."/>
            <person name="Huanga S.-X."/>
        </authorList>
    </citation>
    <scope>NUCLEOTIDE SEQUENCE [LARGE SCALE GENOMIC DNA]</scope>
    <source>
        <strain evidence="5">cv. KIB-2019</strain>
    </source>
</reference>
<keyword evidence="2" id="KW-1133">Transmembrane helix</keyword>
<dbReference type="PANTHER" id="PTHR48044">
    <property type="entry name" value="GLYCOSYLTRANSFERASE"/>
    <property type="match status" value="1"/>
</dbReference>
<accession>A0A9Q1MNM1</accession>
<dbReference type="SUPFAM" id="SSF53756">
    <property type="entry name" value="UDP-Glycosyltransferase/glycogen phosphorylase"/>
    <property type="match status" value="1"/>
</dbReference>
<evidence type="ECO:0000256" key="2">
    <source>
        <dbReference type="SAM" id="Phobius"/>
    </source>
</evidence>
<organism evidence="4 5">
    <name type="scientific">Anisodus acutangulus</name>
    <dbReference type="NCBI Taxonomy" id="402998"/>
    <lineage>
        <taxon>Eukaryota</taxon>
        <taxon>Viridiplantae</taxon>
        <taxon>Streptophyta</taxon>
        <taxon>Embryophyta</taxon>
        <taxon>Tracheophyta</taxon>
        <taxon>Spermatophyta</taxon>
        <taxon>Magnoliopsida</taxon>
        <taxon>eudicotyledons</taxon>
        <taxon>Gunneridae</taxon>
        <taxon>Pentapetalae</taxon>
        <taxon>asterids</taxon>
        <taxon>lamiids</taxon>
        <taxon>Solanales</taxon>
        <taxon>Solanaceae</taxon>
        <taxon>Solanoideae</taxon>
        <taxon>Hyoscyameae</taxon>
        <taxon>Anisodus</taxon>
    </lineage>
</organism>
<evidence type="ECO:0000313" key="5">
    <source>
        <dbReference type="Proteomes" id="UP001152561"/>
    </source>
</evidence>
<keyword evidence="2" id="KW-0472">Membrane</keyword>
<dbReference type="GO" id="GO:0008194">
    <property type="term" value="F:UDP-glycosyltransferase activity"/>
    <property type="evidence" value="ECO:0007669"/>
    <property type="project" value="UniProtKB-ARBA"/>
</dbReference>
<feature type="transmembrane region" description="Helical" evidence="2">
    <location>
        <begin position="142"/>
        <end position="164"/>
    </location>
</feature>
<feature type="domain" description="Glycosyltransferase N-terminal" evidence="3">
    <location>
        <begin position="23"/>
        <end position="229"/>
    </location>
</feature>
<comment type="similarity">
    <text evidence="1">Belongs to the UDP-glycosyltransferase family.</text>
</comment>
<dbReference type="Proteomes" id="UP001152561">
    <property type="component" value="Unassembled WGS sequence"/>
</dbReference>
<feature type="transmembrane region" description="Helical" evidence="2">
    <location>
        <begin position="40"/>
        <end position="59"/>
    </location>
</feature>
<evidence type="ECO:0000256" key="1">
    <source>
        <dbReference type="ARBA" id="ARBA00009995"/>
    </source>
</evidence>
<dbReference type="GO" id="GO:1901135">
    <property type="term" value="P:carbohydrate derivative metabolic process"/>
    <property type="evidence" value="ECO:0007669"/>
    <property type="project" value="UniProtKB-ARBA"/>
</dbReference>
<sequence>MDINSENLANNELINSNLKQVNEVVVVIVPLQAQGHLNQLLQFACLISSYGLSVYYVGLANHNHQDRVRANALKPSDIAKIHFHGLLSCPDFASGKIPTIWDACMLLRIRESIASFLHDISSKAGRVVVVHDVIMFRMFLPFIMRSPISLAAFLVSICTVVTFAQHQGCPFHLKQNNLKGCPPSKDSPYTGIKAGDIYNTSQAIEGSTYLDLMAQLASIQNKKKWAIGLILPTKLDHISNKDNICLHWLNKQPPRSFIYVSFGTSTSFYDKKIMELAMGLELSKQKFIWVLRDADVGVIFNGEARTMGLEFPEGFEEIVKGLIVREWEKCEELVTASTIENVVRKLMASEEGDVIRKRAEELGETVRRSTEKGGASRMELDSFVAHITR</sequence>
<keyword evidence="5" id="KW-1185">Reference proteome</keyword>
<dbReference type="EMBL" id="JAJAGQ010000004">
    <property type="protein sequence ID" value="KAJ8564810.1"/>
    <property type="molecule type" value="Genomic_DNA"/>
</dbReference>
<keyword evidence="2" id="KW-0812">Transmembrane</keyword>
<dbReference type="Pfam" id="PF26168">
    <property type="entry name" value="Glyco_transf_N"/>
    <property type="match status" value="1"/>
</dbReference>
<evidence type="ECO:0000313" key="4">
    <source>
        <dbReference type="EMBL" id="KAJ8564810.1"/>
    </source>
</evidence>